<sequence>MFSRSKNSPPPRSAGAATTDVAPVPEKPAPKKNSAPSIISESLSITGDLTSTGDIQIDGVVIGDVRSQKVTIGESAKVQGALIADHIRIAGTVEGEITGREVTLTASARVIGDIYHDRLAIEAGAHMQGLCRRVDDVDKRLKPVSKSPSSAVDGPALPPKPDMAQNAGKTSDKDGAGSDDKPEASALAEPAKSY</sequence>
<evidence type="ECO:0000313" key="3">
    <source>
        <dbReference type="EMBL" id="MBP5855927.1"/>
    </source>
</evidence>
<dbReference type="Proteomes" id="UP000672602">
    <property type="component" value="Unassembled WGS sequence"/>
</dbReference>
<reference evidence="3" key="1">
    <citation type="submission" date="2021-04" db="EMBL/GenBank/DDBJ databases">
        <authorList>
            <person name="Zhang D.-C."/>
        </authorList>
    </citation>
    <scope>NUCLEOTIDE SEQUENCE</scope>
    <source>
        <strain evidence="3">CGMCC 1.15697</strain>
    </source>
</reference>
<evidence type="ECO:0000256" key="1">
    <source>
        <dbReference type="ARBA" id="ARBA00044755"/>
    </source>
</evidence>
<gene>
    <name evidence="3" type="ORF">KAJ83_02835</name>
</gene>
<dbReference type="RefSeq" id="WP_210680491.1">
    <property type="nucleotide sequence ID" value="NZ_JAGMWN010000001.1"/>
</dbReference>
<dbReference type="Pfam" id="PF04519">
    <property type="entry name" value="Bactofilin"/>
    <property type="match status" value="1"/>
</dbReference>
<comment type="similarity">
    <text evidence="1">Belongs to the bactofilin family.</text>
</comment>
<feature type="compositionally biased region" description="Basic and acidic residues" evidence="2">
    <location>
        <begin position="170"/>
        <end position="183"/>
    </location>
</feature>
<evidence type="ECO:0000256" key="2">
    <source>
        <dbReference type="SAM" id="MobiDB-lite"/>
    </source>
</evidence>
<dbReference type="InterPro" id="IPR007607">
    <property type="entry name" value="BacA/B"/>
</dbReference>
<dbReference type="PANTHER" id="PTHR35024:SF4">
    <property type="entry name" value="POLYMER-FORMING CYTOSKELETAL PROTEIN"/>
    <property type="match status" value="1"/>
</dbReference>
<keyword evidence="4" id="KW-1185">Reference proteome</keyword>
<feature type="region of interest" description="Disordered" evidence="2">
    <location>
        <begin position="142"/>
        <end position="194"/>
    </location>
</feature>
<name>A0A8J7V1L3_9PROT</name>
<dbReference type="EMBL" id="JAGMWN010000001">
    <property type="protein sequence ID" value="MBP5855927.1"/>
    <property type="molecule type" value="Genomic_DNA"/>
</dbReference>
<feature type="region of interest" description="Disordered" evidence="2">
    <location>
        <begin position="1"/>
        <end position="36"/>
    </location>
</feature>
<proteinExistence type="inferred from homology"/>
<dbReference type="AlphaFoldDB" id="A0A8J7V1L3"/>
<evidence type="ECO:0000313" key="4">
    <source>
        <dbReference type="Proteomes" id="UP000672602"/>
    </source>
</evidence>
<protein>
    <submittedName>
        <fullName evidence="3">Polymer-forming cytoskeletal protein</fullName>
    </submittedName>
</protein>
<comment type="caution">
    <text evidence="3">The sequence shown here is derived from an EMBL/GenBank/DDBJ whole genome shotgun (WGS) entry which is preliminary data.</text>
</comment>
<organism evidence="3 4">
    <name type="scientific">Marivibrio halodurans</name>
    <dbReference type="NCBI Taxonomy" id="2039722"/>
    <lineage>
        <taxon>Bacteria</taxon>
        <taxon>Pseudomonadati</taxon>
        <taxon>Pseudomonadota</taxon>
        <taxon>Alphaproteobacteria</taxon>
        <taxon>Rhodospirillales</taxon>
        <taxon>Rhodospirillaceae</taxon>
        <taxon>Marivibrio</taxon>
    </lineage>
</organism>
<accession>A0A8J7V1L3</accession>
<dbReference type="PANTHER" id="PTHR35024">
    <property type="entry name" value="HYPOTHETICAL CYTOSOLIC PROTEIN"/>
    <property type="match status" value="1"/>
</dbReference>